<dbReference type="Pfam" id="PF00689">
    <property type="entry name" value="Cation_ATPase_C"/>
    <property type="match status" value="1"/>
</dbReference>
<comment type="subcellular location">
    <subcellularLocation>
        <location evidence="2">Cell inner membrane</location>
        <topology evidence="2">Multi-pass membrane protein</topology>
    </subcellularLocation>
</comment>
<dbReference type="InterPro" id="IPR001757">
    <property type="entry name" value="P_typ_ATPase"/>
</dbReference>
<evidence type="ECO:0000256" key="16">
    <source>
        <dbReference type="ARBA" id="ARBA00029806"/>
    </source>
</evidence>
<dbReference type="NCBIfam" id="TIGR01524">
    <property type="entry name" value="ATPase-IIIB_Mg"/>
    <property type="match status" value="1"/>
</dbReference>
<evidence type="ECO:0000256" key="1">
    <source>
        <dbReference type="ARBA" id="ARBA00003954"/>
    </source>
</evidence>
<dbReference type="EC" id="7.2.2.14" evidence="4"/>
<evidence type="ECO:0000256" key="17">
    <source>
        <dbReference type="ARBA" id="ARBA00047295"/>
    </source>
</evidence>
<dbReference type="Pfam" id="PF00702">
    <property type="entry name" value="Hydrolase"/>
    <property type="match status" value="1"/>
</dbReference>
<dbReference type="Pfam" id="PF00122">
    <property type="entry name" value="E1-E2_ATPase"/>
    <property type="match status" value="1"/>
</dbReference>
<sequence>MKNSVKQSKKDLKNNNKLAIALAAKKSEEECLIDFNTSVDGLLENEAGERLRIYGPNTVAQEKAPAILVQLAQAFNNPFIIVLFSLAVISFFTDFWLPNRSGEETELAGVIIIMTMIILSGLLRFWQELRTNKAAMALKSLVKTTVNVQRRNTVTEESTRSEVNLETLVPGDIVHLSAGDLVPADIRIFYSKDLFVSQAALSGESLPIEKYDVLSKISAKKGGDQGKDDATDDLLSYDNICLMGTNVSSGYASGIVIATGANTYFGGLAKSIVGTRSQTSFDRGVNSVSWLLIRFMAIMVPIVFLINGFTKGDWLQALLFALAVAVGLTPEMLPMIVNANLAKGAIAMSKRKVVVKRLNAIQNLGAMDVLCTDKTGTLTQDKITLSNYYNVSLKNDNQILHWAWLNSFHQSGVKNLMDRAIINFTDALQEDEMDAFGYHKRIDEIPFDFERRRLSVVVSDQKGMHTLISKGAVEEMLEVASYVDTGFEISPMTDELKLKLLQKASDFNKEGYRVLLLGTRKIGRNDNKNHYTVADEKDIIIQGFLTFIDPPKDSTADALEALRDNGVTVKVLTGDNPVITQKICNDVGLPASTILLGMDIEAMSDEELKKQVEQVSIFAKLSPMQKNRILKALQTNGHTVGFLGDGINDAPALRDADVGISVDSGTDIAKESADMILLEKDLMVLEQGVIKGRETFGNIIKYLNMTASSNFGNVFSVLIASAFIPFLPMLAIHLLLQNLLYDISQLSLPWDKMDKEFLRKPRKWDAKNIGRFMIWIGPTSSIFDITTFAIMWYIIGANSVEHQALFQSGWFVEGLLSQTLVVHMLRTQKIPFVQSTAALPVLLLTGVIMVLGLYIPFSSLGTYVGLVPLPGSYFPWLVLTLASYCVVAQLVKRVYIKRFGQWF</sequence>
<dbReference type="AlphaFoldDB" id="A0A1G8FQE0"/>
<evidence type="ECO:0000259" key="19">
    <source>
        <dbReference type="SMART" id="SM00831"/>
    </source>
</evidence>
<dbReference type="InterPro" id="IPR018303">
    <property type="entry name" value="ATPase_P-typ_P_site"/>
</dbReference>
<dbReference type="InterPro" id="IPR006068">
    <property type="entry name" value="ATPase_P-typ_cation-transptr_C"/>
</dbReference>
<dbReference type="STRING" id="702745.SAMN05421818_11827"/>
<keyword evidence="14 18" id="KW-1133">Transmembrane helix</keyword>
<dbReference type="InterPro" id="IPR023214">
    <property type="entry name" value="HAD_sf"/>
</dbReference>
<dbReference type="InterPro" id="IPR004014">
    <property type="entry name" value="ATPase_P-typ_cation-transptr_N"/>
</dbReference>
<organism evidence="20 21">
    <name type="scientific">Myroides phaeus</name>
    <dbReference type="NCBI Taxonomy" id="702745"/>
    <lineage>
        <taxon>Bacteria</taxon>
        <taxon>Pseudomonadati</taxon>
        <taxon>Bacteroidota</taxon>
        <taxon>Flavobacteriia</taxon>
        <taxon>Flavobacteriales</taxon>
        <taxon>Flavobacteriaceae</taxon>
        <taxon>Myroides</taxon>
    </lineage>
</organism>
<feature type="transmembrane region" description="Helical" evidence="18">
    <location>
        <begin position="318"/>
        <end position="342"/>
    </location>
</feature>
<feature type="transmembrane region" description="Helical" evidence="18">
    <location>
        <begin position="109"/>
        <end position="126"/>
    </location>
</feature>
<keyword evidence="6" id="KW-1003">Cell membrane</keyword>
<accession>A0A1G8FQE0</accession>
<dbReference type="GO" id="GO:0016887">
    <property type="term" value="F:ATP hydrolysis activity"/>
    <property type="evidence" value="ECO:0007669"/>
    <property type="project" value="InterPro"/>
</dbReference>
<keyword evidence="8" id="KW-0597">Phosphoprotein</keyword>
<dbReference type="CDD" id="cd02077">
    <property type="entry name" value="P-type_ATPase_Mg"/>
    <property type="match status" value="1"/>
</dbReference>
<dbReference type="InterPro" id="IPR036412">
    <property type="entry name" value="HAD-like_sf"/>
</dbReference>
<dbReference type="SFLD" id="SFLDG00002">
    <property type="entry name" value="C1.7:_P-type_atpase_like"/>
    <property type="match status" value="1"/>
</dbReference>
<dbReference type="Gene3D" id="3.40.1110.10">
    <property type="entry name" value="Calcium-transporting ATPase, cytoplasmic domain N"/>
    <property type="match status" value="1"/>
</dbReference>
<evidence type="ECO:0000256" key="7">
    <source>
        <dbReference type="ARBA" id="ARBA00022519"/>
    </source>
</evidence>
<keyword evidence="15 18" id="KW-0472">Membrane</keyword>
<feature type="transmembrane region" description="Helical" evidence="18">
    <location>
        <begin position="837"/>
        <end position="857"/>
    </location>
</feature>
<dbReference type="SFLD" id="SFLDF00027">
    <property type="entry name" value="p-type_atpase"/>
    <property type="match status" value="1"/>
</dbReference>
<dbReference type="GO" id="GO:0015444">
    <property type="term" value="F:P-type magnesium transporter activity"/>
    <property type="evidence" value="ECO:0007669"/>
    <property type="project" value="UniProtKB-EC"/>
</dbReference>
<evidence type="ECO:0000256" key="9">
    <source>
        <dbReference type="ARBA" id="ARBA00022692"/>
    </source>
</evidence>
<dbReference type="InterPro" id="IPR006415">
    <property type="entry name" value="P-type_ATPase_IIIB"/>
</dbReference>
<reference evidence="21" key="1">
    <citation type="submission" date="2016-10" db="EMBL/GenBank/DDBJ databases">
        <authorList>
            <person name="Varghese N."/>
            <person name="Submissions S."/>
        </authorList>
    </citation>
    <scope>NUCLEOTIDE SEQUENCE [LARGE SCALE GENOMIC DNA]</scope>
    <source>
        <strain evidence="21">DSM 23313</strain>
    </source>
</reference>
<dbReference type="Proteomes" id="UP000243588">
    <property type="component" value="Unassembled WGS sequence"/>
</dbReference>
<keyword evidence="12" id="KW-0460">Magnesium</keyword>
<keyword evidence="13" id="KW-1278">Translocase</keyword>
<gene>
    <name evidence="20" type="ORF">SAMN05421818_11827</name>
</gene>
<comment type="similarity">
    <text evidence="3">Belongs to the cation transport ATPase (P-type) (TC 3.A.3) family. Type IIIB subfamily.</text>
</comment>
<evidence type="ECO:0000256" key="2">
    <source>
        <dbReference type="ARBA" id="ARBA00004429"/>
    </source>
</evidence>
<dbReference type="InterPro" id="IPR008250">
    <property type="entry name" value="ATPase_P-typ_transduc_dom_A_sf"/>
</dbReference>
<dbReference type="SMART" id="SM00831">
    <property type="entry name" value="Cation_ATPase_N"/>
    <property type="match status" value="1"/>
</dbReference>
<evidence type="ECO:0000256" key="3">
    <source>
        <dbReference type="ARBA" id="ARBA00008746"/>
    </source>
</evidence>
<dbReference type="PROSITE" id="PS00154">
    <property type="entry name" value="ATPASE_E1_E2"/>
    <property type="match status" value="1"/>
</dbReference>
<evidence type="ECO:0000256" key="10">
    <source>
        <dbReference type="ARBA" id="ARBA00022741"/>
    </source>
</evidence>
<feature type="transmembrane region" description="Helical" evidence="18">
    <location>
        <begin position="288"/>
        <end position="306"/>
    </location>
</feature>
<dbReference type="RefSeq" id="WP_090409708.1">
    <property type="nucleotide sequence ID" value="NZ_FNDQ01000018.1"/>
</dbReference>
<comment type="catalytic activity">
    <reaction evidence="17">
        <text>Mg(2+)(out) + ATP + H2O = Mg(2+)(in) + ADP + phosphate + H(+)</text>
        <dbReference type="Rhea" id="RHEA:10260"/>
        <dbReference type="ChEBI" id="CHEBI:15377"/>
        <dbReference type="ChEBI" id="CHEBI:15378"/>
        <dbReference type="ChEBI" id="CHEBI:18420"/>
        <dbReference type="ChEBI" id="CHEBI:30616"/>
        <dbReference type="ChEBI" id="CHEBI:43474"/>
        <dbReference type="ChEBI" id="CHEBI:456216"/>
        <dbReference type="EC" id="7.2.2.14"/>
    </reaction>
</comment>
<dbReference type="Gene3D" id="1.20.1110.10">
    <property type="entry name" value="Calcium-transporting ATPase, transmembrane domain"/>
    <property type="match status" value="1"/>
</dbReference>
<keyword evidence="10" id="KW-0547">Nucleotide-binding</keyword>
<dbReference type="GO" id="GO:0005524">
    <property type="term" value="F:ATP binding"/>
    <property type="evidence" value="ECO:0007669"/>
    <property type="project" value="UniProtKB-KW"/>
</dbReference>
<evidence type="ECO:0000256" key="11">
    <source>
        <dbReference type="ARBA" id="ARBA00022840"/>
    </source>
</evidence>
<keyword evidence="21" id="KW-1185">Reference proteome</keyword>
<evidence type="ECO:0000256" key="6">
    <source>
        <dbReference type="ARBA" id="ARBA00022475"/>
    </source>
</evidence>
<comment type="function">
    <text evidence="1">Mediates magnesium influx to the cytosol.</text>
</comment>
<evidence type="ECO:0000256" key="4">
    <source>
        <dbReference type="ARBA" id="ARBA00012786"/>
    </source>
</evidence>
<evidence type="ECO:0000256" key="5">
    <source>
        <dbReference type="ARBA" id="ARBA00013555"/>
    </source>
</evidence>
<dbReference type="PANTHER" id="PTHR42861">
    <property type="entry name" value="CALCIUM-TRANSPORTING ATPASE"/>
    <property type="match status" value="1"/>
</dbReference>
<dbReference type="Gene3D" id="3.40.50.1000">
    <property type="entry name" value="HAD superfamily/HAD-like"/>
    <property type="match status" value="1"/>
</dbReference>
<dbReference type="GO" id="GO:0005886">
    <property type="term" value="C:plasma membrane"/>
    <property type="evidence" value="ECO:0007669"/>
    <property type="project" value="UniProtKB-SubCell"/>
</dbReference>
<dbReference type="SUPFAM" id="SSF81653">
    <property type="entry name" value="Calcium ATPase, transduction domain A"/>
    <property type="match status" value="1"/>
</dbReference>
<dbReference type="Pfam" id="PF00690">
    <property type="entry name" value="Cation_ATPase_N"/>
    <property type="match status" value="1"/>
</dbReference>
<keyword evidence="11" id="KW-0067">ATP-binding</keyword>
<evidence type="ECO:0000256" key="14">
    <source>
        <dbReference type="ARBA" id="ARBA00022989"/>
    </source>
</evidence>
<evidence type="ECO:0000313" key="20">
    <source>
        <dbReference type="EMBL" id="SDH84350.1"/>
    </source>
</evidence>
<evidence type="ECO:0000256" key="15">
    <source>
        <dbReference type="ARBA" id="ARBA00023136"/>
    </source>
</evidence>
<dbReference type="PRINTS" id="PR01836">
    <property type="entry name" value="MGATPASE"/>
</dbReference>
<dbReference type="NCBIfam" id="NF011702">
    <property type="entry name" value="PRK15122.1"/>
    <property type="match status" value="1"/>
</dbReference>
<dbReference type="SUPFAM" id="SSF81665">
    <property type="entry name" value="Calcium ATPase, transmembrane domain M"/>
    <property type="match status" value="1"/>
</dbReference>
<dbReference type="InterPro" id="IPR059000">
    <property type="entry name" value="ATPase_P-type_domA"/>
</dbReference>
<dbReference type="InterPro" id="IPR023298">
    <property type="entry name" value="ATPase_P-typ_TM_dom_sf"/>
</dbReference>
<protein>
    <recommendedName>
        <fullName evidence="5">Magnesium-transporting ATPase, P-type 1</fullName>
        <ecNumber evidence="4">7.2.2.14</ecNumber>
    </recommendedName>
    <alternativeName>
        <fullName evidence="16">Mg(2+) transport ATPase, P-type 1</fullName>
    </alternativeName>
</protein>
<keyword evidence="7" id="KW-0997">Cell inner membrane</keyword>
<feature type="transmembrane region" description="Helical" evidence="18">
    <location>
        <begin position="772"/>
        <end position="795"/>
    </location>
</feature>
<proteinExistence type="inferred from homology"/>
<feature type="transmembrane region" description="Helical" evidence="18">
    <location>
        <begin position="79"/>
        <end position="97"/>
    </location>
</feature>
<dbReference type="EMBL" id="FNDQ01000018">
    <property type="protein sequence ID" value="SDH84350.1"/>
    <property type="molecule type" value="Genomic_DNA"/>
</dbReference>
<evidence type="ECO:0000256" key="13">
    <source>
        <dbReference type="ARBA" id="ARBA00022967"/>
    </source>
</evidence>
<dbReference type="NCBIfam" id="TIGR01494">
    <property type="entry name" value="ATPase_P-type"/>
    <property type="match status" value="2"/>
</dbReference>
<name>A0A1G8FQE0_9FLAO</name>
<feature type="transmembrane region" description="Helical" evidence="18">
    <location>
        <begin position="873"/>
        <end position="891"/>
    </location>
</feature>
<evidence type="ECO:0000313" key="21">
    <source>
        <dbReference type="Proteomes" id="UP000243588"/>
    </source>
</evidence>
<dbReference type="SUPFAM" id="SSF56784">
    <property type="entry name" value="HAD-like"/>
    <property type="match status" value="1"/>
</dbReference>
<evidence type="ECO:0000256" key="12">
    <source>
        <dbReference type="ARBA" id="ARBA00022842"/>
    </source>
</evidence>
<dbReference type="InterPro" id="IPR044492">
    <property type="entry name" value="P_typ_ATPase_HD_dom"/>
</dbReference>
<dbReference type="Gene3D" id="2.70.150.10">
    <property type="entry name" value="Calcium-transporting ATPase, cytoplasmic transduction domain A"/>
    <property type="match status" value="1"/>
</dbReference>
<evidence type="ECO:0000256" key="8">
    <source>
        <dbReference type="ARBA" id="ARBA00022553"/>
    </source>
</evidence>
<evidence type="ECO:0000256" key="18">
    <source>
        <dbReference type="SAM" id="Phobius"/>
    </source>
</evidence>
<feature type="domain" description="Cation-transporting P-type ATPase N-terminal" evidence="19">
    <location>
        <begin position="22"/>
        <end position="95"/>
    </location>
</feature>
<keyword evidence="9 18" id="KW-0812">Transmembrane</keyword>
<dbReference type="InterPro" id="IPR023299">
    <property type="entry name" value="ATPase_P-typ_cyto_dom_N"/>
</dbReference>
<dbReference type="SFLD" id="SFLDS00003">
    <property type="entry name" value="Haloacid_Dehalogenase"/>
    <property type="match status" value="1"/>
</dbReference>